<protein>
    <submittedName>
        <fullName evidence="1">Uncharacterized protein</fullName>
    </submittedName>
</protein>
<name>A0AAE1CRL0_9GAST</name>
<reference evidence="1" key="1">
    <citation type="journal article" date="2023" name="G3 (Bethesda)">
        <title>A reference genome for the long-term kleptoplast-retaining sea slug Elysia crispata morphotype clarki.</title>
        <authorList>
            <person name="Eastman K.E."/>
            <person name="Pendleton A.L."/>
            <person name="Shaikh M.A."/>
            <person name="Suttiyut T."/>
            <person name="Ogas R."/>
            <person name="Tomko P."/>
            <person name="Gavelis G."/>
            <person name="Widhalm J.R."/>
            <person name="Wisecaver J.H."/>
        </authorList>
    </citation>
    <scope>NUCLEOTIDE SEQUENCE</scope>
    <source>
        <strain evidence="1">ECLA1</strain>
    </source>
</reference>
<dbReference type="EMBL" id="JAWDGP010007030">
    <property type="protein sequence ID" value="KAK3731114.1"/>
    <property type="molecule type" value="Genomic_DNA"/>
</dbReference>
<gene>
    <name evidence="1" type="ORF">RRG08_047809</name>
</gene>
<evidence type="ECO:0000313" key="2">
    <source>
        <dbReference type="Proteomes" id="UP001283361"/>
    </source>
</evidence>
<keyword evidence="2" id="KW-1185">Reference proteome</keyword>
<dbReference type="AlphaFoldDB" id="A0AAE1CRL0"/>
<accession>A0AAE1CRL0</accession>
<comment type="caution">
    <text evidence="1">The sequence shown here is derived from an EMBL/GenBank/DDBJ whole genome shotgun (WGS) entry which is preliminary data.</text>
</comment>
<dbReference type="Proteomes" id="UP001283361">
    <property type="component" value="Unassembled WGS sequence"/>
</dbReference>
<evidence type="ECO:0000313" key="1">
    <source>
        <dbReference type="EMBL" id="KAK3731114.1"/>
    </source>
</evidence>
<sequence>MARSSSAYMISNPRRRTEAERMSFSSFLLISAEKSGLACRVLPGDQASNGSGHIPDELLLRAQRTVTSRRVSIITKQPQLKCQARIEFLKVFVSACVEEFELGIKPTYYSTPEAVT</sequence>
<organism evidence="1 2">
    <name type="scientific">Elysia crispata</name>
    <name type="common">lettuce slug</name>
    <dbReference type="NCBI Taxonomy" id="231223"/>
    <lineage>
        <taxon>Eukaryota</taxon>
        <taxon>Metazoa</taxon>
        <taxon>Spiralia</taxon>
        <taxon>Lophotrochozoa</taxon>
        <taxon>Mollusca</taxon>
        <taxon>Gastropoda</taxon>
        <taxon>Heterobranchia</taxon>
        <taxon>Euthyneura</taxon>
        <taxon>Panpulmonata</taxon>
        <taxon>Sacoglossa</taxon>
        <taxon>Placobranchoidea</taxon>
        <taxon>Plakobranchidae</taxon>
        <taxon>Elysia</taxon>
    </lineage>
</organism>
<proteinExistence type="predicted"/>